<evidence type="ECO:0000256" key="2">
    <source>
        <dbReference type="ARBA" id="ARBA00022723"/>
    </source>
</evidence>
<evidence type="ECO:0000256" key="4">
    <source>
        <dbReference type="ARBA" id="ARBA00038168"/>
    </source>
</evidence>
<dbReference type="InterPro" id="IPR050668">
    <property type="entry name" value="Cytochrome_b5"/>
</dbReference>
<accession>A0A2Z7B9Q8</accession>
<keyword evidence="2 5" id="KW-0479">Metal-binding</keyword>
<dbReference type="GO" id="GO:0020037">
    <property type="term" value="F:heme binding"/>
    <property type="evidence" value="ECO:0007669"/>
    <property type="project" value="UniProtKB-UniRule"/>
</dbReference>
<dbReference type="PANTHER" id="PTHR19359">
    <property type="entry name" value="CYTOCHROME B5"/>
    <property type="match status" value="1"/>
</dbReference>
<dbReference type="PROSITE" id="PS00191">
    <property type="entry name" value="CYTOCHROME_B5_1"/>
    <property type="match status" value="1"/>
</dbReference>
<keyword evidence="8" id="KW-1185">Reference proteome</keyword>
<dbReference type="GO" id="GO:0016020">
    <property type="term" value="C:membrane"/>
    <property type="evidence" value="ECO:0007669"/>
    <property type="project" value="TreeGrafter"/>
</dbReference>
<organism evidence="7 8">
    <name type="scientific">Dorcoceras hygrometricum</name>
    <dbReference type="NCBI Taxonomy" id="472368"/>
    <lineage>
        <taxon>Eukaryota</taxon>
        <taxon>Viridiplantae</taxon>
        <taxon>Streptophyta</taxon>
        <taxon>Embryophyta</taxon>
        <taxon>Tracheophyta</taxon>
        <taxon>Spermatophyta</taxon>
        <taxon>Magnoliopsida</taxon>
        <taxon>eudicotyledons</taxon>
        <taxon>Gunneridae</taxon>
        <taxon>Pentapetalae</taxon>
        <taxon>asterids</taxon>
        <taxon>lamiids</taxon>
        <taxon>Lamiales</taxon>
        <taxon>Gesneriaceae</taxon>
        <taxon>Didymocarpoideae</taxon>
        <taxon>Trichosporeae</taxon>
        <taxon>Loxocarpinae</taxon>
        <taxon>Dorcoceras</taxon>
    </lineage>
</organism>
<feature type="domain" description="Cytochrome b5 heme-binding" evidence="6">
    <location>
        <begin position="5"/>
        <end position="119"/>
    </location>
</feature>
<feature type="transmembrane region" description="Helical" evidence="5">
    <location>
        <begin position="148"/>
        <end position="165"/>
    </location>
</feature>
<dbReference type="OrthoDB" id="260519at2759"/>
<evidence type="ECO:0000256" key="5">
    <source>
        <dbReference type="RuleBase" id="RU362121"/>
    </source>
</evidence>
<sequence length="169" mass="19080">MAANLKSYTFEEVEKHNKLEDCWLIVHGKVYDVSPFIEEHPGGEEVILSSTVVEPLKDGSCPFLPAITFGDVRRARSSGTNYKILYFVAGKDATSDYEDIGHSEYAKDLMKKYVIGQIDMSTVPSKRPYLPPVSAYESSKNPSFVPRILQILVPLFFLAFAYALYTRQK</sequence>
<comment type="similarity">
    <text evidence="4 5">Belongs to the cytochrome b5 family.</text>
</comment>
<keyword evidence="5" id="KW-0812">Transmembrane</keyword>
<evidence type="ECO:0000256" key="1">
    <source>
        <dbReference type="ARBA" id="ARBA00022617"/>
    </source>
</evidence>
<keyword evidence="3 5" id="KW-0408">Iron</keyword>
<evidence type="ECO:0000259" key="6">
    <source>
        <dbReference type="PROSITE" id="PS50255"/>
    </source>
</evidence>
<keyword evidence="5" id="KW-1133">Transmembrane helix</keyword>
<proteinExistence type="inferred from homology"/>
<evidence type="ECO:0000313" key="8">
    <source>
        <dbReference type="Proteomes" id="UP000250235"/>
    </source>
</evidence>
<dbReference type="GO" id="GO:0046872">
    <property type="term" value="F:metal ion binding"/>
    <property type="evidence" value="ECO:0007669"/>
    <property type="project" value="UniProtKB-UniRule"/>
</dbReference>
<dbReference type="SUPFAM" id="SSF55856">
    <property type="entry name" value="Cytochrome b5-like heme/steroid binding domain"/>
    <property type="match status" value="2"/>
</dbReference>
<dbReference type="Pfam" id="PF00173">
    <property type="entry name" value="Cyt-b5"/>
    <property type="match status" value="2"/>
</dbReference>
<dbReference type="PROSITE" id="PS50255">
    <property type="entry name" value="CYTOCHROME_B5_2"/>
    <property type="match status" value="1"/>
</dbReference>
<dbReference type="EMBL" id="KV007759">
    <property type="protein sequence ID" value="KZV31012.1"/>
    <property type="molecule type" value="Genomic_DNA"/>
</dbReference>
<name>A0A2Z7B9Q8_9LAMI</name>
<dbReference type="InterPro" id="IPR018506">
    <property type="entry name" value="Cyt_B5_heme-BS"/>
</dbReference>
<dbReference type="InterPro" id="IPR036400">
    <property type="entry name" value="Cyt_B5-like_heme/steroid_sf"/>
</dbReference>
<dbReference type="PANTHER" id="PTHR19359:SF144">
    <property type="entry name" value="CYTOCHROME B5"/>
    <property type="match status" value="1"/>
</dbReference>
<dbReference type="AlphaFoldDB" id="A0A2Z7B9Q8"/>
<gene>
    <name evidence="7" type="ORF">F511_18116</name>
</gene>
<evidence type="ECO:0000256" key="3">
    <source>
        <dbReference type="ARBA" id="ARBA00023004"/>
    </source>
</evidence>
<reference evidence="7 8" key="1">
    <citation type="journal article" date="2015" name="Proc. Natl. Acad. Sci. U.S.A.">
        <title>The resurrection genome of Boea hygrometrica: A blueprint for survival of dehydration.</title>
        <authorList>
            <person name="Xiao L."/>
            <person name="Yang G."/>
            <person name="Zhang L."/>
            <person name="Yang X."/>
            <person name="Zhao S."/>
            <person name="Ji Z."/>
            <person name="Zhou Q."/>
            <person name="Hu M."/>
            <person name="Wang Y."/>
            <person name="Chen M."/>
            <person name="Xu Y."/>
            <person name="Jin H."/>
            <person name="Xiao X."/>
            <person name="Hu G."/>
            <person name="Bao F."/>
            <person name="Hu Y."/>
            <person name="Wan P."/>
            <person name="Li L."/>
            <person name="Deng X."/>
            <person name="Kuang T."/>
            <person name="Xiang C."/>
            <person name="Zhu J.K."/>
            <person name="Oliver M.J."/>
            <person name="He Y."/>
        </authorList>
    </citation>
    <scope>NUCLEOTIDE SEQUENCE [LARGE SCALE GENOMIC DNA]</scope>
    <source>
        <strain evidence="8">cv. XS01</strain>
    </source>
</reference>
<keyword evidence="1 5" id="KW-0349">Heme</keyword>
<protein>
    <recommendedName>
        <fullName evidence="6">Cytochrome b5 heme-binding domain-containing protein</fullName>
    </recommendedName>
</protein>
<keyword evidence="5" id="KW-0472">Membrane</keyword>
<evidence type="ECO:0000313" key="7">
    <source>
        <dbReference type="EMBL" id="KZV31012.1"/>
    </source>
</evidence>
<dbReference type="SMART" id="SM01117">
    <property type="entry name" value="Cyt-b5"/>
    <property type="match status" value="1"/>
</dbReference>
<dbReference type="InterPro" id="IPR001199">
    <property type="entry name" value="Cyt_B5-like_heme/steroid-bd"/>
</dbReference>
<dbReference type="Gene3D" id="3.10.120.10">
    <property type="entry name" value="Cytochrome b5-like heme/steroid binding domain"/>
    <property type="match status" value="1"/>
</dbReference>
<dbReference type="Proteomes" id="UP000250235">
    <property type="component" value="Unassembled WGS sequence"/>
</dbReference>